<gene>
    <name evidence="6" type="ORF">ANCDUO_22538</name>
</gene>
<reference evidence="6 7" key="1">
    <citation type="submission" date="2013-12" db="EMBL/GenBank/DDBJ databases">
        <title>Draft genome of the parsitic nematode Ancylostoma duodenale.</title>
        <authorList>
            <person name="Mitreva M."/>
        </authorList>
    </citation>
    <scope>NUCLEOTIDE SEQUENCE [LARGE SCALE GENOMIC DNA]</scope>
    <source>
        <strain evidence="6 7">Zhejiang</strain>
    </source>
</reference>
<dbReference type="Gene3D" id="3.40.50.150">
    <property type="entry name" value="Vaccinia Virus protein VP39"/>
    <property type="match status" value="1"/>
</dbReference>
<dbReference type="PANTHER" id="PTHR14911:SF13">
    <property type="entry name" value="TRNA (GUANINE(6)-N2)-METHYLTRANSFERASE THUMP3"/>
    <property type="match status" value="1"/>
</dbReference>
<evidence type="ECO:0000259" key="5">
    <source>
        <dbReference type="PROSITE" id="PS51165"/>
    </source>
</evidence>
<keyword evidence="4" id="KW-0694">RNA-binding</keyword>
<evidence type="ECO:0000256" key="1">
    <source>
        <dbReference type="ARBA" id="ARBA00004496"/>
    </source>
</evidence>
<organism evidence="6 7">
    <name type="scientific">Ancylostoma duodenale</name>
    <dbReference type="NCBI Taxonomy" id="51022"/>
    <lineage>
        <taxon>Eukaryota</taxon>
        <taxon>Metazoa</taxon>
        <taxon>Ecdysozoa</taxon>
        <taxon>Nematoda</taxon>
        <taxon>Chromadorea</taxon>
        <taxon>Rhabditida</taxon>
        <taxon>Rhabditina</taxon>
        <taxon>Rhabditomorpha</taxon>
        <taxon>Strongyloidea</taxon>
        <taxon>Ancylostomatidae</taxon>
        <taxon>Ancylostomatinae</taxon>
        <taxon>Ancylostoma</taxon>
    </lineage>
</organism>
<evidence type="ECO:0000256" key="3">
    <source>
        <dbReference type="ARBA" id="ARBA00022694"/>
    </source>
</evidence>
<dbReference type="SMART" id="SM00981">
    <property type="entry name" value="THUMP"/>
    <property type="match status" value="1"/>
</dbReference>
<dbReference type="GO" id="GO:0030488">
    <property type="term" value="P:tRNA methylation"/>
    <property type="evidence" value="ECO:0007669"/>
    <property type="project" value="TreeGrafter"/>
</dbReference>
<dbReference type="Pfam" id="PF02926">
    <property type="entry name" value="THUMP"/>
    <property type="match status" value="1"/>
</dbReference>
<dbReference type="GO" id="GO:0043527">
    <property type="term" value="C:tRNA methyltransferase complex"/>
    <property type="evidence" value="ECO:0007669"/>
    <property type="project" value="UniProtKB-ARBA"/>
</dbReference>
<dbReference type="GO" id="GO:0005737">
    <property type="term" value="C:cytoplasm"/>
    <property type="evidence" value="ECO:0007669"/>
    <property type="project" value="UniProtKB-SubCell"/>
</dbReference>
<protein>
    <submittedName>
        <fullName evidence="6">THUMP domain protein</fullName>
    </submittedName>
</protein>
<dbReference type="InterPro" id="IPR029063">
    <property type="entry name" value="SAM-dependent_MTases_sf"/>
</dbReference>
<evidence type="ECO:0000256" key="2">
    <source>
        <dbReference type="ARBA" id="ARBA00022603"/>
    </source>
</evidence>
<keyword evidence="2" id="KW-0489">Methyltransferase</keyword>
<sequence length="168" mass="18570">EQMREFIRNGVTGLNPQNSFTFRVTCNRAGEKSRHSFSSMDAAKALGAQINNIFGWRPDMKNFDMEVVLNIRNDSMSVMVALNKESLFKRNVCAFGPTTMRSTMCYCMTALARPSSGDVIIDPMCGGGSIPLEAALAFPGCLFVGTDLHPKALERVLQSMKMLCERNS</sequence>
<dbReference type="Proteomes" id="UP000054047">
    <property type="component" value="Unassembled WGS sequence"/>
</dbReference>
<dbReference type="InterPro" id="IPR004114">
    <property type="entry name" value="THUMP_dom"/>
</dbReference>
<dbReference type="GO" id="GO:0003723">
    <property type="term" value="F:RNA binding"/>
    <property type="evidence" value="ECO:0007669"/>
    <property type="project" value="UniProtKB-UniRule"/>
</dbReference>
<dbReference type="PANTHER" id="PTHR14911">
    <property type="entry name" value="THUMP DOMAIN-CONTAINING"/>
    <property type="match status" value="1"/>
</dbReference>
<dbReference type="Pfam" id="PF01170">
    <property type="entry name" value="UPF0020"/>
    <property type="match status" value="1"/>
</dbReference>
<dbReference type="SUPFAM" id="SSF143437">
    <property type="entry name" value="THUMP domain-like"/>
    <property type="match status" value="1"/>
</dbReference>
<dbReference type="AlphaFoldDB" id="A0A0C2CC49"/>
<dbReference type="OrthoDB" id="47730at2759"/>
<dbReference type="Gene3D" id="3.30.2130.30">
    <property type="match status" value="1"/>
</dbReference>
<dbReference type="GO" id="GO:0016423">
    <property type="term" value="F:tRNA (guanine) methyltransferase activity"/>
    <property type="evidence" value="ECO:0007669"/>
    <property type="project" value="TreeGrafter"/>
</dbReference>
<keyword evidence="2" id="KW-0808">Transferase</keyword>
<proteinExistence type="predicted"/>
<feature type="domain" description="THUMP" evidence="5">
    <location>
        <begin position="1"/>
        <end position="82"/>
    </location>
</feature>
<comment type="subcellular location">
    <subcellularLocation>
        <location evidence="1">Cytoplasm</location>
    </subcellularLocation>
</comment>
<dbReference type="PROSITE" id="PS51165">
    <property type="entry name" value="THUMP"/>
    <property type="match status" value="1"/>
</dbReference>
<dbReference type="EMBL" id="KN767765">
    <property type="protein sequence ID" value="KIH47402.1"/>
    <property type="molecule type" value="Genomic_DNA"/>
</dbReference>
<dbReference type="SUPFAM" id="SSF53335">
    <property type="entry name" value="S-adenosyl-L-methionine-dependent methyltransferases"/>
    <property type="match status" value="1"/>
</dbReference>
<name>A0A0C2CC49_9BILA</name>
<evidence type="ECO:0000256" key="4">
    <source>
        <dbReference type="PROSITE-ProRule" id="PRU00529"/>
    </source>
</evidence>
<evidence type="ECO:0000313" key="7">
    <source>
        <dbReference type="Proteomes" id="UP000054047"/>
    </source>
</evidence>
<keyword evidence="7" id="KW-1185">Reference proteome</keyword>
<feature type="non-terminal residue" evidence="6">
    <location>
        <position position="1"/>
    </location>
</feature>
<accession>A0A0C2CC49</accession>
<evidence type="ECO:0000313" key="6">
    <source>
        <dbReference type="EMBL" id="KIH47402.1"/>
    </source>
</evidence>
<keyword evidence="3" id="KW-0819">tRNA processing</keyword>
<dbReference type="InterPro" id="IPR000241">
    <property type="entry name" value="RlmKL-like_Mtase"/>
</dbReference>